<dbReference type="EMBL" id="QKZK01000031">
    <property type="protein sequence ID" value="PZX12406.1"/>
    <property type="molecule type" value="Genomic_DNA"/>
</dbReference>
<dbReference type="GO" id="GO:0046417">
    <property type="term" value="P:chorismate metabolic process"/>
    <property type="evidence" value="ECO:0007669"/>
    <property type="project" value="InterPro"/>
</dbReference>
<organism evidence="4 5">
    <name type="scientific">Breznakibacter xylanolyticus</name>
    <dbReference type="NCBI Taxonomy" id="990"/>
    <lineage>
        <taxon>Bacteria</taxon>
        <taxon>Pseudomonadati</taxon>
        <taxon>Bacteroidota</taxon>
        <taxon>Bacteroidia</taxon>
        <taxon>Marinilabiliales</taxon>
        <taxon>Marinilabiliaceae</taxon>
        <taxon>Breznakibacter</taxon>
    </lineage>
</organism>
<dbReference type="EC" id="5.4.99.5" evidence="1"/>
<dbReference type="InterPro" id="IPR051331">
    <property type="entry name" value="Chorismate_mutase-related"/>
</dbReference>
<dbReference type="Gene3D" id="1.20.59.10">
    <property type="entry name" value="Chorismate mutase"/>
    <property type="match status" value="1"/>
</dbReference>
<dbReference type="Pfam" id="PF01817">
    <property type="entry name" value="CM_2"/>
    <property type="match status" value="1"/>
</dbReference>
<proteinExistence type="predicted"/>
<reference evidence="4 5" key="1">
    <citation type="submission" date="2018-06" db="EMBL/GenBank/DDBJ databases">
        <title>Genomic Encyclopedia of Archaeal and Bacterial Type Strains, Phase II (KMG-II): from individual species to whole genera.</title>
        <authorList>
            <person name="Goeker M."/>
        </authorList>
    </citation>
    <scope>NUCLEOTIDE SEQUENCE [LARGE SCALE GENOMIC DNA]</scope>
    <source>
        <strain evidence="4 5">DSM 6779</strain>
    </source>
</reference>
<dbReference type="PROSITE" id="PS51168">
    <property type="entry name" value="CHORISMATE_MUT_2"/>
    <property type="match status" value="1"/>
</dbReference>
<dbReference type="PANTHER" id="PTHR38041">
    <property type="entry name" value="CHORISMATE MUTASE"/>
    <property type="match status" value="1"/>
</dbReference>
<dbReference type="PANTHER" id="PTHR38041:SF1">
    <property type="entry name" value="CHORISMATE MUTASE"/>
    <property type="match status" value="1"/>
</dbReference>
<keyword evidence="5" id="KW-1185">Reference proteome</keyword>
<dbReference type="GO" id="GO:0016829">
    <property type="term" value="F:lyase activity"/>
    <property type="evidence" value="ECO:0007669"/>
    <property type="project" value="UniProtKB-KW"/>
</dbReference>
<evidence type="ECO:0000256" key="2">
    <source>
        <dbReference type="ARBA" id="ARBA00023235"/>
    </source>
</evidence>
<name>A0A2W7NGY6_9BACT</name>
<comment type="caution">
    <text evidence="4">The sequence shown here is derived from an EMBL/GenBank/DDBJ whole genome shotgun (WGS) entry which is preliminary data.</text>
</comment>
<evidence type="ECO:0000313" key="4">
    <source>
        <dbReference type="EMBL" id="PZX12406.1"/>
    </source>
</evidence>
<dbReference type="InterPro" id="IPR036263">
    <property type="entry name" value="Chorismate_II_sf"/>
</dbReference>
<dbReference type="InterPro" id="IPR036979">
    <property type="entry name" value="CM_dom_sf"/>
</dbReference>
<evidence type="ECO:0000313" key="5">
    <source>
        <dbReference type="Proteomes" id="UP000249239"/>
    </source>
</evidence>
<feature type="domain" description="Chorismate mutase" evidence="3">
    <location>
        <begin position="9"/>
        <end position="99"/>
    </location>
</feature>
<dbReference type="RefSeq" id="WP_111446691.1">
    <property type="nucleotide sequence ID" value="NZ_QKZK01000031.1"/>
</dbReference>
<keyword evidence="2" id="KW-0413">Isomerase</keyword>
<accession>A0A2W7NGY6</accession>
<dbReference type="GO" id="GO:0004106">
    <property type="term" value="F:chorismate mutase activity"/>
    <property type="evidence" value="ECO:0007669"/>
    <property type="project" value="UniProtKB-EC"/>
</dbReference>
<dbReference type="InterPro" id="IPR002701">
    <property type="entry name" value="CM_II_prokaryot"/>
</dbReference>
<dbReference type="OrthoDB" id="514491at2"/>
<gene>
    <name evidence="4" type="ORF">LX69_02875</name>
</gene>
<dbReference type="SUPFAM" id="SSF48600">
    <property type="entry name" value="Chorismate mutase II"/>
    <property type="match status" value="1"/>
</dbReference>
<evidence type="ECO:0000256" key="1">
    <source>
        <dbReference type="ARBA" id="ARBA00012404"/>
    </source>
</evidence>
<protein>
    <recommendedName>
        <fullName evidence="1">chorismate mutase</fullName>
        <ecNumber evidence="1">5.4.99.5</ecNumber>
    </recommendedName>
</protein>
<keyword evidence="4" id="KW-0456">Lyase</keyword>
<evidence type="ECO:0000259" key="3">
    <source>
        <dbReference type="PROSITE" id="PS51168"/>
    </source>
</evidence>
<keyword evidence="4" id="KW-0670">Pyruvate</keyword>
<sequence>MELKLQKTPQECVRKEEVRDEIDRIDRTIMELFALRFEYVKAIVQFKHDHHAIVAQDRKDHVIDKRAEWARELGLDPQTFADMYRLLIDSNIQKELALLNQLNS</sequence>
<dbReference type="AlphaFoldDB" id="A0A2W7NGY6"/>
<dbReference type="Proteomes" id="UP000249239">
    <property type="component" value="Unassembled WGS sequence"/>
</dbReference>
<dbReference type="GO" id="GO:0009697">
    <property type="term" value="P:salicylic acid biosynthetic process"/>
    <property type="evidence" value="ECO:0007669"/>
    <property type="project" value="TreeGrafter"/>
</dbReference>
<dbReference type="SMART" id="SM00830">
    <property type="entry name" value="CM_2"/>
    <property type="match status" value="1"/>
</dbReference>